<gene>
    <name evidence="2" type="ORF">DXT99_24840</name>
</gene>
<evidence type="ECO:0000313" key="3">
    <source>
        <dbReference type="Proteomes" id="UP000256708"/>
    </source>
</evidence>
<dbReference type="RefSeq" id="WP_115568296.1">
    <property type="nucleotide sequence ID" value="NZ_QRGR01000043.1"/>
</dbReference>
<evidence type="ECO:0000313" key="2">
    <source>
        <dbReference type="EMBL" id="RDV11333.1"/>
    </source>
</evidence>
<proteinExistence type="predicted"/>
<dbReference type="EMBL" id="QRGR01000043">
    <property type="protein sequence ID" value="RDV11333.1"/>
    <property type="molecule type" value="Genomic_DNA"/>
</dbReference>
<reference evidence="3" key="1">
    <citation type="submission" date="2018-08" db="EMBL/GenBank/DDBJ databases">
        <authorList>
            <person name="Liu Z.-W."/>
            <person name="Du Z.-J."/>
        </authorList>
    </citation>
    <scope>NUCLEOTIDE SEQUENCE [LARGE SCALE GENOMIC DNA]</scope>
    <source>
        <strain evidence="3">H4X</strain>
    </source>
</reference>
<organism evidence="2 3">
    <name type="scientific">Pontibacter diazotrophicus</name>
    <dbReference type="NCBI Taxonomy" id="1400979"/>
    <lineage>
        <taxon>Bacteria</taxon>
        <taxon>Pseudomonadati</taxon>
        <taxon>Bacteroidota</taxon>
        <taxon>Cytophagia</taxon>
        <taxon>Cytophagales</taxon>
        <taxon>Hymenobacteraceae</taxon>
        <taxon>Pontibacter</taxon>
    </lineage>
</organism>
<dbReference type="PANTHER" id="PTHR22893:SF91">
    <property type="entry name" value="NADPH DEHYDROGENASE 2-RELATED"/>
    <property type="match status" value="1"/>
</dbReference>
<evidence type="ECO:0000259" key="1">
    <source>
        <dbReference type="Pfam" id="PF00724"/>
    </source>
</evidence>
<dbReference type="Proteomes" id="UP000256708">
    <property type="component" value="Unassembled WGS sequence"/>
</dbReference>
<sequence length="371" mass="40859">MSNQETGKDKYPLLFSEGRLGNLQLKNRIGLAPMTRTSAEENGVPNETMRRYYTRYAKGGFSLLITEGTYPDEKHSQGYLNQPGIANEKHVAGWKEVVQSVHEAGAKIICQLMHAGALSQGNFYNRETIGPSAVQPKGEQLGFYGGEGAYPVPREMSREDIADVVKGFAQAARNAREAGFDGIEIHGANGYVLDQFLTDYTNQRQDEYGGDTEGRVRLLVETVQACREAVGEGFPVGIRISQGKVNDYTHKWAGEERDAETIFSALSEAGLDFIHVTEFNADKPAFKEGGPTLAALAKRHGDLPVVVNGNLNNPEQGESMLQRGEVDVITLGKAALANKDWVSRVAEGRVLEEFEPQRFFVPDAKVKEFEQ</sequence>
<keyword evidence="3" id="KW-1185">Reference proteome</keyword>
<dbReference type="Pfam" id="PF00724">
    <property type="entry name" value="Oxidored_FMN"/>
    <property type="match status" value="1"/>
</dbReference>
<name>A0A3D8L1U7_9BACT</name>
<protein>
    <submittedName>
        <fullName evidence="2">NADH:flavin oxidoreductase</fullName>
    </submittedName>
</protein>
<comment type="caution">
    <text evidence="2">The sequence shown here is derived from an EMBL/GenBank/DDBJ whole genome shotgun (WGS) entry which is preliminary data.</text>
</comment>
<dbReference type="SUPFAM" id="SSF51395">
    <property type="entry name" value="FMN-linked oxidoreductases"/>
    <property type="match status" value="1"/>
</dbReference>
<dbReference type="GO" id="GO:0010181">
    <property type="term" value="F:FMN binding"/>
    <property type="evidence" value="ECO:0007669"/>
    <property type="project" value="InterPro"/>
</dbReference>
<accession>A0A3D8L1U7</accession>
<dbReference type="PANTHER" id="PTHR22893">
    <property type="entry name" value="NADH OXIDOREDUCTASE-RELATED"/>
    <property type="match status" value="1"/>
</dbReference>
<dbReference type="AlphaFoldDB" id="A0A3D8L1U7"/>
<dbReference type="GO" id="GO:0016491">
    <property type="term" value="F:oxidoreductase activity"/>
    <property type="evidence" value="ECO:0007669"/>
    <property type="project" value="InterPro"/>
</dbReference>
<dbReference type="CDD" id="cd02803">
    <property type="entry name" value="OYE_like_FMN_family"/>
    <property type="match status" value="1"/>
</dbReference>
<dbReference type="InterPro" id="IPR045247">
    <property type="entry name" value="Oye-like"/>
</dbReference>
<dbReference type="OrthoDB" id="9772736at2"/>
<feature type="domain" description="NADH:flavin oxidoreductase/NADH oxidase N-terminal" evidence="1">
    <location>
        <begin position="19"/>
        <end position="351"/>
    </location>
</feature>
<dbReference type="InterPro" id="IPR013785">
    <property type="entry name" value="Aldolase_TIM"/>
</dbReference>
<dbReference type="Gene3D" id="3.20.20.70">
    <property type="entry name" value="Aldolase class I"/>
    <property type="match status" value="1"/>
</dbReference>
<dbReference type="InterPro" id="IPR001155">
    <property type="entry name" value="OxRdtase_FMN_N"/>
</dbReference>